<dbReference type="InterPro" id="IPR001343">
    <property type="entry name" value="Hemolysn_Ca-bd"/>
</dbReference>
<evidence type="ECO:0000313" key="1">
    <source>
        <dbReference type="EMBL" id="MDQ0318641.1"/>
    </source>
</evidence>
<dbReference type="RefSeq" id="WP_307226869.1">
    <property type="nucleotide sequence ID" value="NZ_JAUSVF010000001.1"/>
</dbReference>
<sequence length="404" mass="43519">MASVTYTKYAPEYFWDVFSENSAFTLAVSSDHKKVTYTFSDFETGWTKKLVLTGSAFSISGTEITGGTVTGATSYNASGQAIYTITGLSIKSYNFHHLYDFKGIALGGNDIITGTAKGDDIETGAGNDTVKAGAGDDYIKDFLGNDTYDGGSGWDVVDYSDGPRNHSWIPAKGILVNNTTVKDAYGFTDKLIGIESIRGTNFADKFIGGSSDQEFGGLAGNDVFDGGAGWDSIDYSHDAERGGRGKVTVDLSKGTAIDGFGDKDTIKNIEEVNGGKYNDTIIGDKKANYLGGREGNDVIKGGGGTDDWMEGYQGNDTLYGTKGTDDHFIFRNRDNQKLGTDHIKTFTDGEDKIHFRDFSKIDSISDLKITQSGDDTLITFSHGSIVIEDILKAKFTAADFIFDS</sequence>
<comment type="caution">
    <text evidence="1">The sequence shown here is derived from an EMBL/GenBank/DDBJ whole genome shotgun (WGS) entry which is preliminary data.</text>
</comment>
<organism evidence="1 2">
    <name type="scientific">Pararhizobium capsulatum DSM 1112</name>
    <dbReference type="NCBI Taxonomy" id="1121113"/>
    <lineage>
        <taxon>Bacteria</taxon>
        <taxon>Pseudomonadati</taxon>
        <taxon>Pseudomonadota</taxon>
        <taxon>Alphaproteobacteria</taxon>
        <taxon>Hyphomicrobiales</taxon>
        <taxon>Rhizobiaceae</taxon>
        <taxon>Rhizobium/Agrobacterium group</taxon>
        <taxon>Pararhizobium</taxon>
    </lineage>
</organism>
<name>A0ABU0BK64_9HYPH</name>
<evidence type="ECO:0000313" key="2">
    <source>
        <dbReference type="Proteomes" id="UP001230207"/>
    </source>
</evidence>
<dbReference type="Proteomes" id="UP001230207">
    <property type="component" value="Unassembled WGS sequence"/>
</dbReference>
<dbReference type="PRINTS" id="PR00313">
    <property type="entry name" value="CABNDNGRPT"/>
</dbReference>
<keyword evidence="2" id="KW-1185">Reference proteome</keyword>
<dbReference type="SUPFAM" id="SSF51120">
    <property type="entry name" value="beta-Roll"/>
    <property type="match status" value="2"/>
</dbReference>
<dbReference type="InterPro" id="IPR011049">
    <property type="entry name" value="Serralysin-like_metalloprot_C"/>
</dbReference>
<proteinExistence type="predicted"/>
<dbReference type="Gene3D" id="2.150.10.10">
    <property type="entry name" value="Serralysin-like metalloprotease, C-terminal"/>
    <property type="match status" value="2"/>
</dbReference>
<accession>A0ABU0BK64</accession>
<gene>
    <name evidence="1" type="ORF">QO002_000779</name>
</gene>
<reference evidence="1 2" key="1">
    <citation type="submission" date="2023-07" db="EMBL/GenBank/DDBJ databases">
        <title>Genomic Encyclopedia of Type Strains, Phase IV (KMG-IV): sequencing the most valuable type-strain genomes for metagenomic binning, comparative biology and taxonomic classification.</title>
        <authorList>
            <person name="Goeker M."/>
        </authorList>
    </citation>
    <scope>NUCLEOTIDE SEQUENCE [LARGE SCALE GENOMIC DNA]</scope>
    <source>
        <strain evidence="1 2">DSM 1112</strain>
    </source>
</reference>
<protein>
    <submittedName>
        <fullName evidence="1">Ca2+-binding RTX toxin-like protein</fullName>
    </submittedName>
</protein>
<dbReference type="Pfam" id="PF00353">
    <property type="entry name" value="HemolysinCabind"/>
    <property type="match status" value="3"/>
</dbReference>
<dbReference type="EMBL" id="JAUSVF010000001">
    <property type="protein sequence ID" value="MDQ0318641.1"/>
    <property type="molecule type" value="Genomic_DNA"/>
</dbReference>